<dbReference type="GeneID" id="56585953"/>
<protein>
    <submittedName>
        <fullName evidence="1">DUF2974 domain-containing protein</fullName>
    </submittedName>
</protein>
<dbReference type="InterPro" id="IPR029058">
    <property type="entry name" value="AB_hydrolase_fold"/>
</dbReference>
<dbReference type="EMBL" id="CP053825">
    <property type="protein sequence ID" value="QKF79178.1"/>
    <property type="molecule type" value="Genomic_DNA"/>
</dbReference>
<evidence type="ECO:0000313" key="2">
    <source>
        <dbReference type="Proteomes" id="UP000509246"/>
    </source>
</evidence>
<dbReference type="Proteomes" id="UP000509246">
    <property type="component" value="Chromosome"/>
</dbReference>
<dbReference type="Pfam" id="PF11187">
    <property type="entry name" value="Mbeg1-like"/>
    <property type="match status" value="1"/>
</dbReference>
<keyword evidence="2" id="KW-1185">Reference proteome</keyword>
<organism evidence="1 2">
    <name type="scientific">Campylobacter armoricus</name>
    <dbReference type="NCBI Taxonomy" id="2505970"/>
    <lineage>
        <taxon>Bacteria</taxon>
        <taxon>Pseudomonadati</taxon>
        <taxon>Campylobacterota</taxon>
        <taxon>Epsilonproteobacteria</taxon>
        <taxon>Campylobacterales</taxon>
        <taxon>Campylobacteraceae</taxon>
        <taxon>Campylobacter</taxon>
    </lineage>
</organism>
<evidence type="ECO:0000313" key="1">
    <source>
        <dbReference type="EMBL" id="QKF79178.1"/>
    </source>
</evidence>
<dbReference type="SUPFAM" id="SSF53474">
    <property type="entry name" value="alpha/beta-Hydrolases"/>
    <property type="match status" value="1"/>
</dbReference>
<dbReference type="AlphaFoldDB" id="A0A7L5HID5"/>
<sequence>MFFDLQSFIALSQKTNLTSQEKLLLFKFQIHFKKNIDLLQKLYDYSLVAYCANVYLNQSLKKEGLQKHKAIIKALTNPFYKKEKIPVGGLNNAFLALKFVKNYEILEHINETHPQSKMGFRANFIYDKKRKNNILAFAGSDLNPLCFDFKDFYSDFLILLNKTPKGQIQSMQYFYNQLKQKYTIDKNLIIIGHSLGGYLAQTFARTFPSVVKEVYAFQAPGLRQNFQKYSYINFHINTTYNLNFKTYKWWNFNFVQKLYEKDSEEILLRIGSIKHHPSVCIYKLDEFLKFLTHKG</sequence>
<proteinExistence type="predicted"/>
<dbReference type="InterPro" id="IPR024499">
    <property type="entry name" value="Mbeg1-like"/>
</dbReference>
<reference evidence="1 2" key="1">
    <citation type="submission" date="2020-05" db="EMBL/GenBank/DDBJ databases">
        <title>Complete genome sequencing of Campylobacter and Arcobacter type strains.</title>
        <authorList>
            <person name="Miller W.G."/>
            <person name="Yee E."/>
        </authorList>
    </citation>
    <scope>NUCLEOTIDE SEQUENCE [LARGE SCALE GENOMIC DNA]</scope>
    <source>
        <strain evidence="1 2">CCUG 73571</strain>
    </source>
</reference>
<gene>
    <name evidence="1" type="ORF">CARM_0221</name>
</gene>
<accession>A0A7L5HID5</accession>
<dbReference type="Gene3D" id="3.40.50.1820">
    <property type="entry name" value="alpha/beta hydrolase"/>
    <property type="match status" value="1"/>
</dbReference>
<dbReference type="RefSeq" id="WP_139424312.1">
    <property type="nucleotide sequence ID" value="NZ_CBCSFY010000015.1"/>
</dbReference>
<name>A0A7L5HID5_9BACT</name>
<dbReference type="KEGG" id="carm:CARM_0221"/>